<geneLocation type="plasmid" evidence="1 2">
    <name>p1</name>
</geneLocation>
<keyword evidence="1" id="KW-0614">Plasmid</keyword>
<keyword evidence="2" id="KW-1185">Reference proteome</keyword>
<gene>
    <name evidence="1" type="ORF">CNQ36_30240</name>
</gene>
<dbReference type="AlphaFoldDB" id="A0A494V4B9"/>
<evidence type="ECO:0000313" key="2">
    <source>
        <dbReference type="Proteomes" id="UP000282170"/>
    </source>
</evidence>
<organism evidence="1 2">
    <name type="scientific">Streptomyces fungicidicus</name>
    <dbReference type="NCBI Taxonomy" id="68203"/>
    <lineage>
        <taxon>Bacteria</taxon>
        <taxon>Bacillati</taxon>
        <taxon>Actinomycetota</taxon>
        <taxon>Actinomycetes</taxon>
        <taxon>Kitasatosporales</taxon>
        <taxon>Streptomycetaceae</taxon>
        <taxon>Streptomyces</taxon>
    </lineage>
</organism>
<dbReference type="RefSeq" id="WP_121548673.1">
    <property type="nucleotide sequence ID" value="NZ_CP023408.1"/>
</dbReference>
<dbReference type="KEGG" id="sfug:CNQ36_30240"/>
<dbReference type="EMBL" id="CP023408">
    <property type="protein sequence ID" value="AYL39766.1"/>
    <property type="molecule type" value="Genomic_DNA"/>
</dbReference>
<evidence type="ECO:0000313" key="1">
    <source>
        <dbReference type="EMBL" id="AYL39766.1"/>
    </source>
</evidence>
<name>A0A494V4B9_9ACTN</name>
<protein>
    <submittedName>
        <fullName evidence="1">Uncharacterized protein</fullName>
    </submittedName>
</protein>
<dbReference type="Proteomes" id="UP000282170">
    <property type="component" value="Plasmid p1"/>
</dbReference>
<sequence>MATQVLIDRWGFTLLLKGLRPTAQTGERFDEYLIGEREYLRFLTITQRAEPRTGVLLLLESIQRVQGKSPSVTSALSALLSPEQVQELYGIPVSLSRLPEPTLGLLPATCDRFALRESEAESVLLALQEEVAFLTCYRSLSVRRWMWKALSKHRITKLDLDHSCPQVKRNGPLPPGSGPL</sequence>
<accession>A0A494V4B9</accession>
<proteinExistence type="predicted"/>
<reference evidence="1 2" key="1">
    <citation type="submission" date="2017-09" db="EMBL/GenBank/DDBJ databases">
        <authorList>
            <person name="Zhang H."/>
            <person name="Hu S."/>
            <person name="Xu J."/>
            <person name="He Z."/>
        </authorList>
    </citation>
    <scope>NUCLEOTIDE SEQUENCE [LARGE SCALE GENOMIC DNA]</scope>
    <source>
        <strain evidence="1 2">TXX3120</strain>
        <plasmid evidence="1 2">p1</plasmid>
    </source>
</reference>